<comment type="caution">
    <text evidence="8">The sequence shown here is derived from an EMBL/GenBank/DDBJ whole genome shotgun (WGS) entry which is preliminary data.</text>
</comment>
<dbReference type="InterPro" id="IPR023408">
    <property type="entry name" value="MscS_beta-dom_sf"/>
</dbReference>
<evidence type="ECO:0000313" key="9">
    <source>
        <dbReference type="Proteomes" id="UP001595906"/>
    </source>
</evidence>
<gene>
    <name evidence="8" type="ORF">ACFOW1_15140</name>
</gene>
<evidence type="ECO:0000313" key="8">
    <source>
        <dbReference type="EMBL" id="MFC4233235.1"/>
    </source>
</evidence>
<dbReference type="RefSeq" id="WP_379015432.1">
    <property type="nucleotide sequence ID" value="NZ_JBHSDC010000029.1"/>
</dbReference>
<feature type="domain" description="Mechanosensitive ion channel MscS" evidence="7">
    <location>
        <begin position="194"/>
        <end position="259"/>
    </location>
</feature>
<dbReference type="InterPro" id="IPR010920">
    <property type="entry name" value="LSM_dom_sf"/>
</dbReference>
<comment type="similarity">
    <text evidence="2">Belongs to the MscS (TC 1.A.23) family.</text>
</comment>
<evidence type="ECO:0000256" key="4">
    <source>
        <dbReference type="ARBA" id="ARBA00022989"/>
    </source>
</evidence>
<dbReference type="SUPFAM" id="SSF50182">
    <property type="entry name" value="Sm-like ribonucleoproteins"/>
    <property type="match status" value="1"/>
</dbReference>
<proteinExistence type="inferred from homology"/>
<feature type="transmembrane region" description="Helical" evidence="6">
    <location>
        <begin position="14"/>
        <end position="34"/>
    </location>
</feature>
<organism evidence="8 9">
    <name type="scientific">Parasediminibacterium paludis</name>
    <dbReference type="NCBI Taxonomy" id="908966"/>
    <lineage>
        <taxon>Bacteria</taxon>
        <taxon>Pseudomonadati</taxon>
        <taxon>Bacteroidota</taxon>
        <taxon>Chitinophagia</taxon>
        <taxon>Chitinophagales</taxon>
        <taxon>Chitinophagaceae</taxon>
        <taxon>Parasediminibacterium</taxon>
    </lineage>
</organism>
<keyword evidence="9" id="KW-1185">Reference proteome</keyword>
<dbReference type="EMBL" id="JBHSDC010000029">
    <property type="protein sequence ID" value="MFC4233235.1"/>
    <property type="molecule type" value="Genomic_DNA"/>
</dbReference>
<dbReference type="Gene3D" id="1.10.287.1260">
    <property type="match status" value="1"/>
</dbReference>
<evidence type="ECO:0000256" key="3">
    <source>
        <dbReference type="ARBA" id="ARBA00022692"/>
    </source>
</evidence>
<keyword evidence="5 6" id="KW-0472">Membrane</keyword>
<evidence type="ECO:0000259" key="7">
    <source>
        <dbReference type="Pfam" id="PF00924"/>
    </source>
</evidence>
<keyword evidence="4 6" id="KW-1133">Transmembrane helix</keyword>
<dbReference type="InterPro" id="IPR045042">
    <property type="entry name" value="YnaI-like"/>
</dbReference>
<dbReference type="InterPro" id="IPR006685">
    <property type="entry name" value="MscS_channel_2nd"/>
</dbReference>
<protein>
    <submittedName>
        <fullName evidence="8">Mechanosensitive ion channel family protein</fullName>
    </submittedName>
</protein>
<feature type="transmembrane region" description="Helical" evidence="6">
    <location>
        <begin position="98"/>
        <end position="119"/>
    </location>
</feature>
<reference evidence="9" key="1">
    <citation type="journal article" date="2019" name="Int. J. Syst. Evol. Microbiol.">
        <title>The Global Catalogue of Microorganisms (GCM) 10K type strain sequencing project: providing services to taxonomists for standard genome sequencing and annotation.</title>
        <authorList>
            <consortium name="The Broad Institute Genomics Platform"/>
            <consortium name="The Broad Institute Genome Sequencing Center for Infectious Disease"/>
            <person name="Wu L."/>
            <person name="Ma J."/>
        </authorList>
    </citation>
    <scope>NUCLEOTIDE SEQUENCE [LARGE SCALE GENOMIC DNA]</scope>
    <source>
        <strain evidence="9">CECT 8010</strain>
    </source>
</reference>
<dbReference type="PANTHER" id="PTHR43634">
    <property type="entry name" value="OW CONDUCTANCE MECHANOSENSITIVE CHANNEL"/>
    <property type="match status" value="1"/>
</dbReference>
<evidence type="ECO:0000256" key="1">
    <source>
        <dbReference type="ARBA" id="ARBA00004141"/>
    </source>
</evidence>
<name>A0ABV8Q134_9BACT</name>
<comment type="subcellular location">
    <subcellularLocation>
        <location evidence="1">Membrane</location>
        <topology evidence="1">Multi-pass membrane protein</topology>
    </subcellularLocation>
</comment>
<dbReference type="Pfam" id="PF00924">
    <property type="entry name" value="MS_channel_2nd"/>
    <property type="match status" value="1"/>
</dbReference>
<evidence type="ECO:0000256" key="5">
    <source>
        <dbReference type="ARBA" id="ARBA00023136"/>
    </source>
</evidence>
<keyword evidence="3 6" id="KW-0812">Transmembrane</keyword>
<sequence>MPNFLNYSFLGNTILQYSEVLFSIVAALIFKRFISKRCAVLLYNKLVSRSNKNLRKAAFVNLIIPPLDLFLLLLVSFIALDKLQYPVELNVKVYKISLFQIVDAACNMALILSFIWLCLRVIDFMAMVLHEKAIQTADQTDNQLIIFFKDFFKAILIIVGVLLILRFSFNKDIGNLITGLSIAGAAIALATKESLENLIASFIIFFDKPFTVGDNVKVNVFSGTIEKIGLRSTRIRTDEKTYISVPNKQMVDSIVDNISLRTQRKGFLQLEISLTTTAEQLQIITPSIQQILRKPEIENISVFFKETGKNAHIFEVNYYTRINQTLADFNMLREKINLEIISFLSTHNIILAGTNVGITNIKQP</sequence>
<evidence type="ECO:0000256" key="6">
    <source>
        <dbReference type="SAM" id="Phobius"/>
    </source>
</evidence>
<evidence type="ECO:0000256" key="2">
    <source>
        <dbReference type="ARBA" id="ARBA00008017"/>
    </source>
</evidence>
<dbReference type="InterPro" id="IPR011014">
    <property type="entry name" value="MscS_channel_TM-2"/>
</dbReference>
<accession>A0ABV8Q134</accession>
<dbReference type="SUPFAM" id="SSF82861">
    <property type="entry name" value="Mechanosensitive channel protein MscS (YggB), transmembrane region"/>
    <property type="match status" value="1"/>
</dbReference>
<dbReference type="PANTHER" id="PTHR43634:SF2">
    <property type="entry name" value="LOW CONDUCTANCE MECHANOSENSITIVE CHANNEL YNAI"/>
    <property type="match status" value="1"/>
</dbReference>
<dbReference type="Gene3D" id="2.30.30.60">
    <property type="match status" value="1"/>
</dbReference>
<feature type="transmembrane region" description="Helical" evidence="6">
    <location>
        <begin position="58"/>
        <end position="78"/>
    </location>
</feature>
<dbReference type="Proteomes" id="UP001595906">
    <property type="component" value="Unassembled WGS sequence"/>
</dbReference>
<feature type="transmembrane region" description="Helical" evidence="6">
    <location>
        <begin position="151"/>
        <end position="167"/>
    </location>
</feature>